<dbReference type="InterPro" id="IPR001288">
    <property type="entry name" value="Translation_initiation_fac_3"/>
</dbReference>
<dbReference type="PANTHER" id="PTHR10938">
    <property type="entry name" value="TRANSLATION INITIATION FACTOR IF-3"/>
    <property type="match status" value="1"/>
</dbReference>
<keyword evidence="10" id="KW-1185">Reference proteome</keyword>
<evidence type="ECO:0000259" key="7">
    <source>
        <dbReference type="Pfam" id="PF00707"/>
    </source>
</evidence>
<dbReference type="RefSeq" id="WP_010293077.1">
    <property type="nucleotide sequence ID" value="NZ_CABKRL010000001.1"/>
</dbReference>
<evidence type="ECO:0000313" key="10">
    <source>
        <dbReference type="Proteomes" id="UP000481872"/>
    </source>
</evidence>
<evidence type="ECO:0000256" key="4">
    <source>
        <dbReference type="HAMAP-Rule" id="MF_00080"/>
    </source>
</evidence>
<dbReference type="GO" id="GO:0043022">
    <property type="term" value="F:ribosome binding"/>
    <property type="evidence" value="ECO:0007669"/>
    <property type="project" value="UniProtKB-ARBA"/>
</dbReference>
<keyword evidence="3 4" id="KW-0648">Protein biosynthesis</keyword>
<dbReference type="HAMAP" id="MF_00080">
    <property type="entry name" value="IF_3"/>
    <property type="match status" value="1"/>
</dbReference>
<dbReference type="InterPro" id="IPR036788">
    <property type="entry name" value="T_IF-3_C_sf"/>
</dbReference>
<dbReference type="Gene3D" id="3.30.110.10">
    <property type="entry name" value="Translation initiation factor 3 (IF-3), C-terminal domain"/>
    <property type="match status" value="1"/>
</dbReference>
<proteinExistence type="inferred from homology"/>
<dbReference type="FunFam" id="3.30.110.10:FF:000001">
    <property type="entry name" value="Translation initiation factor IF-3"/>
    <property type="match status" value="1"/>
</dbReference>
<dbReference type="EMBL" id="JAAGPU010000003">
    <property type="protein sequence ID" value="NEU03954.1"/>
    <property type="molecule type" value="Genomic_DNA"/>
</dbReference>
<dbReference type="InterPro" id="IPR036787">
    <property type="entry name" value="T_IF-3_N_sf"/>
</dbReference>
<comment type="subcellular location">
    <subcellularLocation>
        <location evidence="4 6">Cytoplasm</location>
    </subcellularLocation>
</comment>
<keyword evidence="2 4" id="KW-0396">Initiation factor</keyword>
<dbReference type="InterPro" id="IPR019815">
    <property type="entry name" value="Translation_initiation_fac_3_C"/>
</dbReference>
<dbReference type="InterPro" id="IPR019814">
    <property type="entry name" value="Translation_initiation_fac_3_N"/>
</dbReference>
<dbReference type="Proteomes" id="UP000481872">
    <property type="component" value="Unassembled WGS sequence"/>
</dbReference>
<dbReference type="SUPFAM" id="SSF55200">
    <property type="entry name" value="Translation initiation factor IF3, C-terminal domain"/>
    <property type="match status" value="1"/>
</dbReference>
<gene>
    <name evidence="4" type="primary">infC</name>
    <name evidence="9" type="ORF">G3M99_03585</name>
</gene>
<dbReference type="GO" id="GO:0032790">
    <property type="term" value="P:ribosome disassembly"/>
    <property type="evidence" value="ECO:0007669"/>
    <property type="project" value="TreeGrafter"/>
</dbReference>
<dbReference type="Gene3D" id="3.10.20.80">
    <property type="entry name" value="Translation initiation factor 3 (IF-3), N-terminal domain"/>
    <property type="match status" value="1"/>
</dbReference>
<dbReference type="GO" id="GO:0003743">
    <property type="term" value="F:translation initiation factor activity"/>
    <property type="evidence" value="ECO:0007669"/>
    <property type="project" value="UniProtKB-UniRule"/>
</dbReference>
<reference evidence="9 10" key="1">
    <citation type="submission" date="2020-02" db="EMBL/GenBank/DDBJ databases">
        <title>Genome assembly of a novel Clostridium senegalense strain.</title>
        <authorList>
            <person name="Gupta T.B."/>
            <person name="Jauregui R."/>
            <person name="Maclean P."/>
            <person name="Nawarathana A."/>
            <person name="Brightwell G."/>
        </authorList>
    </citation>
    <scope>NUCLEOTIDE SEQUENCE [LARGE SCALE GENOMIC DNA]</scope>
    <source>
        <strain evidence="9 10">AGRFS4</strain>
    </source>
</reference>
<evidence type="ECO:0000256" key="3">
    <source>
        <dbReference type="ARBA" id="ARBA00022917"/>
    </source>
</evidence>
<comment type="caution">
    <text evidence="9">The sequence shown here is derived from an EMBL/GenBank/DDBJ whole genome shotgun (WGS) entry which is preliminary data.</text>
</comment>
<comment type="function">
    <text evidence="4 6">IF-3 binds to the 30S ribosomal subunit and shifts the equilibrium between 70S ribosomes and their 50S and 30S subunits in favor of the free subunits, thus enhancing the availability of 30S subunits on which protein synthesis initiation begins.</text>
</comment>
<dbReference type="PANTHER" id="PTHR10938:SF0">
    <property type="entry name" value="TRANSLATION INITIATION FACTOR IF-3, MITOCHONDRIAL"/>
    <property type="match status" value="1"/>
</dbReference>
<dbReference type="GO" id="GO:0005829">
    <property type="term" value="C:cytosol"/>
    <property type="evidence" value="ECO:0007669"/>
    <property type="project" value="TreeGrafter"/>
</dbReference>
<evidence type="ECO:0000259" key="8">
    <source>
        <dbReference type="Pfam" id="PF05198"/>
    </source>
</evidence>
<keyword evidence="4" id="KW-0963">Cytoplasm</keyword>
<dbReference type="NCBIfam" id="TIGR00168">
    <property type="entry name" value="infC"/>
    <property type="match status" value="1"/>
</dbReference>
<dbReference type="Pfam" id="PF05198">
    <property type="entry name" value="IF3_N"/>
    <property type="match status" value="1"/>
</dbReference>
<sequence length="165" mass="19012">MMNEDIREKEIRVITDEGEQLGVLTSKEALRIAEEKELDLVMISPNAKPPVCKIMDFGKFIYEQQKKDKEAKKKQKTISIKEIRLSATIEENDITIKANRAKKFLLDEDKVKVTVRFRGREIENSQVGHKILNSFVEKLGDVYTIEKPAKQEGRNMILILAPKRA</sequence>
<evidence type="ECO:0000256" key="2">
    <source>
        <dbReference type="ARBA" id="ARBA00022540"/>
    </source>
</evidence>
<dbReference type="AlphaFoldDB" id="A0A6M0H1B8"/>
<feature type="domain" description="Translation initiation factor 3 C-terminal" evidence="7">
    <location>
        <begin position="78"/>
        <end position="163"/>
    </location>
</feature>
<dbReference type="InterPro" id="IPR019813">
    <property type="entry name" value="Translation_initiation_fac3_CS"/>
</dbReference>
<evidence type="ECO:0000313" key="9">
    <source>
        <dbReference type="EMBL" id="NEU03954.1"/>
    </source>
</evidence>
<protein>
    <recommendedName>
        <fullName evidence="4 5">Translation initiation factor IF-3</fullName>
    </recommendedName>
</protein>
<dbReference type="Pfam" id="PF00707">
    <property type="entry name" value="IF3_C"/>
    <property type="match status" value="1"/>
</dbReference>
<organism evidence="9 10">
    <name type="scientific">Clostridium senegalense</name>
    <dbReference type="NCBI Taxonomy" id="1465809"/>
    <lineage>
        <taxon>Bacteria</taxon>
        <taxon>Bacillati</taxon>
        <taxon>Bacillota</taxon>
        <taxon>Clostridia</taxon>
        <taxon>Eubacteriales</taxon>
        <taxon>Clostridiaceae</taxon>
        <taxon>Clostridium</taxon>
    </lineage>
</organism>
<dbReference type="FunFam" id="3.10.20.80:FF:000001">
    <property type="entry name" value="Translation initiation factor IF-3"/>
    <property type="match status" value="1"/>
</dbReference>
<dbReference type="SUPFAM" id="SSF54364">
    <property type="entry name" value="Translation initiation factor IF3, N-terminal domain"/>
    <property type="match status" value="1"/>
</dbReference>
<accession>A0A6M0H1B8</accession>
<dbReference type="PROSITE" id="PS00938">
    <property type="entry name" value="IF3"/>
    <property type="match status" value="1"/>
</dbReference>
<comment type="similarity">
    <text evidence="1 4 6">Belongs to the IF-3 family.</text>
</comment>
<evidence type="ECO:0000256" key="1">
    <source>
        <dbReference type="ARBA" id="ARBA00005439"/>
    </source>
</evidence>
<name>A0A6M0H1B8_9CLOT</name>
<comment type="subunit">
    <text evidence="4 6">Monomer.</text>
</comment>
<evidence type="ECO:0000256" key="6">
    <source>
        <dbReference type="RuleBase" id="RU000646"/>
    </source>
</evidence>
<dbReference type="GO" id="GO:0016020">
    <property type="term" value="C:membrane"/>
    <property type="evidence" value="ECO:0007669"/>
    <property type="project" value="TreeGrafter"/>
</dbReference>
<evidence type="ECO:0000256" key="5">
    <source>
        <dbReference type="NCBIfam" id="TIGR00168"/>
    </source>
</evidence>
<feature type="domain" description="Translation initiation factor 3 N-terminal" evidence="8">
    <location>
        <begin position="2"/>
        <end position="71"/>
    </location>
</feature>